<dbReference type="PROSITE" id="PS50968">
    <property type="entry name" value="BIOTINYL_LIPOYL"/>
    <property type="match status" value="1"/>
</dbReference>
<dbReference type="GO" id="GO:0005829">
    <property type="term" value="C:cytosol"/>
    <property type="evidence" value="ECO:0007669"/>
    <property type="project" value="TreeGrafter"/>
</dbReference>
<evidence type="ECO:0000256" key="4">
    <source>
        <dbReference type="PIRSR" id="PIRSR617453-50"/>
    </source>
</evidence>
<accession>A0A2J7TFB8</accession>
<dbReference type="InterPro" id="IPR033753">
    <property type="entry name" value="GCV_H/Fam206"/>
</dbReference>
<dbReference type="InterPro" id="IPR017453">
    <property type="entry name" value="GCV_H_sub"/>
</dbReference>
<organism evidence="6 7">
    <name type="scientific">Methylocella silvestris</name>
    <dbReference type="NCBI Taxonomy" id="199596"/>
    <lineage>
        <taxon>Bacteria</taxon>
        <taxon>Pseudomonadati</taxon>
        <taxon>Pseudomonadota</taxon>
        <taxon>Alphaproteobacteria</taxon>
        <taxon>Hyphomicrobiales</taxon>
        <taxon>Beijerinckiaceae</taxon>
        <taxon>Methylocella</taxon>
    </lineage>
</organism>
<keyword evidence="2 3" id="KW-0450">Lipoyl</keyword>
<reference evidence="6 7" key="1">
    <citation type="submission" date="2017-10" db="EMBL/GenBank/DDBJ databases">
        <title>Genome announcement of Methylocella silvestris TVC from permafrost.</title>
        <authorList>
            <person name="Wang J."/>
            <person name="Geng K."/>
            <person name="Ul-Haque F."/>
            <person name="Crombie A.T."/>
            <person name="Street L.E."/>
            <person name="Wookey P.A."/>
            <person name="Murrell J.C."/>
            <person name="Pratscher J."/>
        </authorList>
    </citation>
    <scope>NUCLEOTIDE SEQUENCE [LARGE SCALE GENOMIC DNA]</scope>
    <source>
        <strain evidence="6 7">TVC</strain>
    </source>
</reference>
<dbReference type="GO" id="GO:0019464">
    <property type="term" value="P:glycine decarboxylation via glycine cleavage system"/>
    <property type="evidence" value="ECO:0007669"/>
    <property type="project" value="UniProtKB-UniRule"/>
</dbReference>
<evidence type="ECO:0000256" key="1">
    <source>
        <dbReference type="ARBA" id="ARBA00009249"/>
    </source>
</evidence>
<dbReference type="Pfam" id="PF01597">
    <property type="entry name" value="GCV_H"/>
    <property type="match status" value="1"/>
</dbReference>
<comment type="subunit">
    <text evidence="3">The glycine cleavage system is composed of four proteins: P, T, L and H.</text>
</comment>
<dbReference type="PANTHER" id="PTHR11715:SF3">
    <property type="entry name" value="GLYCINE CLEAVAGE SYSTEM H PROTEIN-RELATED"/>
    <property type="match status" value="1"/>
</dbReference>
<dbReference type="CDD" id="cd06848">
    <property type="entry name" value="GCS_H"/>
    <property type="match status" value="1"/>
</dbReference>
<evidence type="ECO:0000256" key="3">
    <source>
        <dbReference type="HAMAP-Rule" id="MF_00272"/>
    </source>
</evidence>
<dbReference type="InterPro" id="IPR011053">
    <property type="entry name" value="Single_hybrid_motif"/>
</dbReference>
<dbReference type="PANTHER" id="PTHR11715">
    <property type="entry name" value="GLYCINE CLEAVAGE SYSTEM H PROTEIN"/>
    <property type="match status" value="1"/>
</dbReference>
<dbReference type="PROSITE" id="PS00189">
    <property type="entry name" value="LIPOYL"/>
    <property type="match status" value="1"/>
</dbReference>
<dbReference type="NCBIfam" id="TIGR00527">
    <property type="entry name" value="gcvH"/>
    <property type="match status" value="1"/>
</dbReference>
<dbReference type="InterPro" id="IPR000089">
    <property type="entry name" value="Biotin_lipoyl"/>
</dbReference>
<dbReference type="OrthoDB" id="9796712at2"/>
<comment type="cofactor">
    <cofactor evidence="3">
        <name>(R)-lipoate</name>
        <dbReference type="ChEBI" id="CHEBI:83088"/>
    </cofactor>
    <text evidence="3">Binds 1 lipoyl cofactor covalently.</text>
</comment>
<dbReference type="SUPFAM" id="SSF51230">
    <property type="entry name" value="Single hybrid motif"/>
    <property type="match status" value="1"/>
</dbReference>
<dbReference type="HAMAP" id="MF_00272">
    <property type="entry name" value="GcvH"/>
    <property type="match status" value="1"/>
</dbReference>
<proteinExistence type="inferred from homology"/>
<feature type="domain" description="Lipoyl-binding" evidence="5">
    <location>
        <begin position="19"/>
        <end position="101"/>
    </location>
</feature>
<name>A0A2J7TFB8_METSI</name>
<dbReference type="InterPro" id="IPR003016">
    <property type="entry name" value="2-oxoA_DH_lipoyl-BS"/>
</dbReference>
<evidence type="ECO:0000259" key="5">
    <source>
        <dbReference type="PROSITE" id="PS50968"/>
    </source>
</evidence>
<dbReference type="RefSeq" id="WP_102844193.1">
    <property type="nucleotide sequence ID" value="NZ_PDZR01000015.1"/>
</dbReference>
<evidence type="ECO:0000313" key="7">
    <source>
        <dbReference type="Proteomes" id="UP000236286"/>
    </source>
</evidence>
<dbReference type="Proteomes" id="UP000236286">
    <property type="component" value="Unassembled WGS sequence"/>
</dbReference>
<dbReference type="GO" id="GO:0005960">
    <property type="term" value="C:glycine cleavage complex"/>
    <property type="evidence" value="ECO:0007669"/>
    <property type="project" value="InterPro"/>
</dbReference>
<comment type="caution">
    <text evidence="6">The sequence shown here is derived from an EMBL/GenBank/DDBJ whole genome shotgun (WGS) entry which is preliminary data.</text>
</comment>
<dbReference type="EMBL" id="PDZR01000015">
    <property type="protein sequence ID" value="PNG25449.1"/>
    <property type="molecule type" value="Genomic_DNA"/>
</dbReference>
<sequence>MSTMRFNQDHQWIRLDGDEAVVGITDYAQAQLGEVVHVDLPEVGARLERGQEVAAVESVKVSNGLDAPISGEVTAVNAGVTDDPTMVNVDPMGAGWFYKVRVADGKESKALMDEAAYMTFIDTLTT</sequence>
<evidence type="ECO:0000256" key="2">
    <source>
        <dbReference type="ARBA" id="ARBA00022823"/>
    </source>
</evidence>
<dbReference type="GO" id="GO:0009249">
    <property type="term" value="P:protein lipoylation"/>
    <property type="evidence" value="ECO:0007669"/>
    <property type="project" value="TreeGrafter"/>
</dbReference>
<evidence type="ECO:0000313" key="6">
    <source>
        <dbReference type="EMBL" id="PNG25449.1"/>
    </source>
</evidence>
<dbReference type="AlphaFoldDB" id="A0A2J7TFB8"/>
<gene>
    <name evidence="3 6" type="primary">gcvH</name>
    <name evidence="6" type="ORF">CR492_13065</name>
</gene>
<dbReference type="InterPro" id="IPR002930">
    <property type="entry name" value="GCV_H"/>
</dbReference>
<feature type="modified residue" description="N6-lipoyllysine" evidence="3 4">
    <location>
        <position position="60"/>
    </location>
</feature>
<protein>
    <recommendedName>
        <fullName evidence="3">Glycine cleavage system H protein</fullName>
    </recommendedName>
</protein>
<comment type="similarity">
    <text evidence="1 3">Belongs to the GcvH family.</text>
</comment>
<comment type="function">
    <text evidence="3">The glycine cleavage system catalyzes the degradation of glycine. The H protein shuttles the methylamine group of glycine from the P protein to the T protein.</text>
</comment>
<dbReference type="NCBIfam" id="NF002270">
    <property type="entry name" value="PRK01202.1"/>
    <property type="match status" value="1"/>
</dbReference>
<dbReference type="Gene3D" id="2.40.50.100">
    <property type="match status" value="1"/>
</dbReference>